<dbReference type="EMBL" id="JAPDDT010000005">
    <property type="protein sequence ID" value="MCW1923685.1"/>
    <property type="molecule type" value="Genomic_DNA"/>
</dbReference>
<evidence type="ECO:0000313" key="5">
    <source>
        <dbReference type="Proteomes" id="UP001320876"/>
    </source>
</evidence>
<protein>
    <submittedName>
        <fullName evidence="4">Ig-like domain-containing protein</fullName>
    </submittedName>
</protein>
<keyword evidence="1 2" id="KW-0732">Signal</keyword>
<feature type="chain" id="PRO_5046350069" evidence="2">
    <location>
        <begin position="29"/>
        <end position="494"/>
    </location>
</feature>
<keyword evidence="5" id="KW-1185">Reference proteome</keyword>
<feature type="domain" description="SbsA Ig-like" evidence="3">
    <location>
        <begin position="249"/>
        <end position="360"/>
    </location>
</feature>
<accession>A0ABT3GJJ0</accession>
<comment type="caution">
    <text evidence="4">The sequence shown here is derived from an EMBL/GenBank/DDBJ whole genome shotgun (WGS) entry which is preliminary data.</text>
</comment>
<feature type="signal peptide" evidence="2">
    <location>
        <begin position="1"/>
        <end position="28"/>
    </location>
</feature>
<dbReference type="RefSeq" id="WP_264487794.1">
    <property type="nucleotide sequence ID" value="NZ_JAPDDT010000005.1"/>
</dbReference>
<proteinExistence type="predicted"/>
<dbReference type="Pfam" id="PF13205">
    <property type="entry name" value="Big_5"/>
    <property type="match status" value="1"/>
</dbReference>
<dbReference type="InterPro" id="IPR014755">
    <property type="entry name" value="Cu-Rt/internalin_Ig-like"/>
</dbReference>
<evidence type="ECO:0000313" key="4">
    <source>
        <dbReference type="EMBL" id="MCW1923685.1"/>
    </source>
</evidence>
<dbReference type="Proteomes" id="UP001320876">
    <property type="component" value="Unassembled WGS sequence"/>
</dbReference>
<dbReference type="InterPro" id="IPR032812">
    <property type="entry name" value="SbsA_Ig"/>
</dbReference>
<sequence length="494" mass="51296">MRSIIHVLKISLLAGCFALLTVTPTATAAYNESGGVVVMEAESEPLPAQGWKQATSVVGRSDNASIFGSFYGSTLNSSSTPGKGLISYKVVITTPGDYQLQWRSLISSYNSTEGTFNTSTETTEHNDSFARMLNPSGVSITAQEVPGGANGGVPDKIGSASENWYKVYRNGSGWIWDAKNQDNYPLPLFWTLAPGTYTFQISARSSGHAIDRILLWNRNGSTSYGNKVTGAGNTSASNALPLSVITGTDTTAPTISSFSPADNATAVVSGANLVATFSENISRGTGNITVKNLTDATQTTIAVTDTSQVSISGAVLTINPTANLVAGKNHAIQIAATAIDDTAGNSFAGITNDTTWNFATEPAYDAWARGALFDADANGDGVKNGLAWILGAANPTASVLDKLPTVSTVGGNMVFTFQRIQSSISATTALSIEVGTTLTSWPSIYTVGANTAGSTGGVEVAKDTPTAGTDRVKLTVLQAPDAAKFARLKAVQTP</sequence>
<evidence type="ECO:0000256" key="1">
    <source>
        <dbReference type="ARBA" id="ARBA00022729"/>
    </source>
</evidence>
<dbReference type="Gene3D" id="2.60.40.1220">
    <property type="match status" value="1"/>
</dbReference>
<organism evidence="4 5">
    <name type="scientific">Luteolibacter arcticus</name>
    <dbReference type="NCBI Taxonomy" id="1581411"/>
    <lineage>
        <taxon>Bacteria</taxon>
        <taxon>Pseudomonadati</taxon>
        <taxon>Verrucomicrobiota</taxon>
        <taxon>Verrucomicrobiia</taxon>
        <taxon>Verrucomicrobiales</taxon>
        <taxon>Verrucomicrobiaceae</taxon>
        <taxon>Luteolibacter</taxon>
    </lineage>
</organism>
<gene>
    <name evidence="4" type="ORF">OKA05_14055</name>
</gene>
<evidence type="ECO:0000256" key="2">
    <source>
        <dbReference type="SAM" id="SignalP"/>
    </source>
</evidence>
<name>A0ABT3GJJ0_9BACT</name>
<evidence type="ECO:0000259" key="3">
    <source>
        <dbReference type="Pfam" id="PF13205"/>
    </source>
</evidence>
<reference evidence="4 5" key="1">
    <citation type="submission" date="2022-10" db="EMBL/GenBank/DDBJ databases">
        <title>Luteolibacter arcticus strain CCTCC AB 2014275, whole genome shotgun sequencing project.</title>
        <authorList>
            <person name="Zhao G."/>
            <person name="Shen L."/>
        </authorList>
    </citation>
    <scope>NUCLEOTIDE SEQUENCE [LARGE SCALE GENOMIC DNA]</scope>
    <source>
        <strain evidence="4 5">CCTCC AB 2014275</strain>
    </source>
</reference>